<gene>
    <name evidence="3" type="ORF">A5630_29435</name>
</gene>
<dbReference type="AlphaFoldDB" id="A0A1A3GS73"/>
<dbReference type="Gene3D" id="1.10.1660.10">
    <property type="match status" value="1"/>
</dbReference>
<dbReference type="PANTHER" id="PTHR30204:SF97">
    <property type="entry name" value="MERR FAMILY REGULATORY PROTEIN"/>
    <property type="match status" value="1"/>
</dbReference>
<evidence type="ECO:0000256" key="1">
    <source>
        <dbReference type="ARBA" id="ARBA00023125"/>
    </source>
</evidence>
<dbReference type="Proteomes" id="UP000093898">
    <property type="component" value="Unassembled WGS sequence"/>
</dbReference>
<dbReference type="GO" id="GO:0003700">
    <property type="term" value="F:DNA-binding transcription factor activity"/>
    <property type="evidence" value="ECO:0007669"/>
    <property type="project" value="InterPro"/>
</dbReference>
<dbReference type="PROSITE" id="PS50937">
    <property type="entry name" value="HTH_MERR_2"/>
    <property type="match status" value="1"/>
</dbReference>
<proteinExistence type="predicted"/>
<dbReference type="SUPFAM" id="SSF55136">
    <property type="entry name" value="Probable bacterial effector-binding domain"/>
    <property type="match status" value="1"/>
</dbReference>
<dbReference type="SMART" id="SM00422">
    <property type="entry name" value="HTH_MERR"/>
    <property type="match status" value="1"/>
</dbReference>
<reference evidence="3 4" key="1">
    <citation type="submission" date="2016-06" db="EMBL/GenBank/DDBJ databases">
        <authorList>
            <person name="Kjaerup R.B."/>
            <person name="Dalgaard T.S."/>
            <person name="Juul-Madsen H.R."/>
        </authorList>
    </citation>
    <scope>NUCLEOTIDE SEQUENCE [LARGE SCALE GENOMIC DNA]</scope>
    <source>
        <strain evidence="3 4">1127319.6</strain>
    </source>
</reference>
<comment type="caution">
    <text evidence="3">The sequence shown here is derived from an EMBL/GenBank/DDBJ whole genome shotgun (WGS) entry which is preliminary data.</text>
</comment>
<dbReference type="InterPro" id="IPR011256">
    <property type="entry name" value="Reg_factor_effector_dom_sf"/>
</dbReference>
<feature type="domain" description="HTH merR-type" evidence="2">
    <location>
        <begin position="22"/>
        <end position="90"/>
    </location>
</feature>
<evidence type="ECO:0000313" key="3">
    <source>
        <dbReference type="EMBL" id="OBJ38695.1"/>
    </source>
</evidence>
<dbReference type="InterPro" id="IPR010499">
    <property type="entry name" value="AraC_E-bd"/>
</dbReference>
<dbReference type="PANTHER" id="PTHR30204">
    <property type="entry name" value="REDOX-CYCLING DRUG-SENSING TRANSCRIPTIONAL ACTIVATOR SOXR"/>
    <property type="match status" value="1"/>
</dbReference>
<dbReference type="InterPro" id="IPR047057">
    <property type="entry name" value="MerR_fam"/>
</dbReference>
<dbReference type="GO" id="GO:0003677">
    <property type="term" value="F:DNA binding"/>
    <property type="evidence" value="ECO:0007669"/>
    <property type="project" value="UniProtKB-KW"/>
</dbReference>
<protein>
    <submittedName>
        <fullName evidence="3">MerR family transcriptional regulator</fullName>
    </submittedName>
</protein>
<keyword evidence="1" id="KW-0238">DNA-binding</keyword>
<dbReference type="CDD" id="cd01107">
    <property type="entry name" value="HTH_BmrR"/>
    <property type="match status" value="1"/>
</dbReference>
<dbReference type="InterPro" id="IPR000551">
    <property type="entry name" value="MerR-type_HTH_dom"/>
</dbReference>
<evidence type="ECO:0000259" key="2">
    <source>
        <dbReference type="PROSITE" id="PS50937"/>
    </source>
</evidence>
<dbReference type="InterPro" id="IPR009061">
    <property type="entry name" value="DNA-bd_dom_put_sf"/>
</dbReference>
<dbReference type="EMBL" id="LZLC01000196">
    <property type="protein sequence ID" value="OBJ38695.1"/>
    <property type="molecule type" value="Genomic_DNA"/>
</dbReference>
<dbReference type="STRING" id="56689.GCA_001291445_03102"/>
<dbReference type="InterPro" id="IPR029442">
    <property type="entry name" value="GyrI-like"/>
</dbReference>
<dbReference type="SMART" id="SM00871">
    <property type="entry name" value="AraC_E_bind"/>
    <property type="match status" value="1"/>
</dbReference>
<dbReference type="Gene3D" id="3.20.80.10">
    <property type="entry name" value="Regulatory factor, effector binding domain"/>
    <property type="match status" value="1"/>
</dbReference>
<dbReference type="SUPFAM" id="SSF46955">
    <property type="entry name" value="Putative DNA-binding domain"/>
    <property type="match status" value="1"/>
</dbReference>
<dbReference type="Pfam" id="PF06445">
    <property type="entry name" value="GyrI-like"/>
    <property type="match status" value="1"/>
</dbReference>
<dbReference type="Pfam" id="PF13411">
    <property type="entry name" value="MerR_1"/>
    <property type="match status" value="1"/>
</dbReference>
<organism evidence="3 4">
    <name type="scientific">Mycolicibacterium mucogenicum</name>
    <name type="common">Mycobacterium mucogenicum</name>
    <dbReference type="NCBI Taxonomy" id="56689"/>
    <lineage>
        <taxon>Bacteria</taxon>
        <taxon>Bacillati</taxon>
        <taxon>Actinomycetota</taxon>
        <taxon>Actinomycetes</taxon>
        <taxon>Mycobacteriales</taxon>
        <taxon>Mycobacteriaceae</taxon>
        <taxon>Mycolicibacterium</taxon>
    </lineage>
</organism>
<sequence length="292" mass="31490">MASADNAGGRSHEEDVVGAQVSIGDFAVMTSLSRKALRHYHDIGILEPAHIDAHTGYRFYDTSQVDHAHIIRRFRTLGMSIPDIKALLSTDDAATRTEIITTHLEQMEVQLQQTRDTVGALRELLSPVQTPAFVQVRQEPALAVWSVGATIEVSEIDSWFAAALATLRDAVAAAADAPSAVVLGGLYDRALFLESLGHATLFVPAPQSTDPPEGVRAEVLPKADYAVLTHSGGHDESIDRSYGALGIYANEHLISGQGPIREHYLGSTPLDPTTFTATEICWPIFSTTPPSE</sequence>
<name>A0A1A3GS73_MYCMU</name>
<accession>A0A1A3GS73</accession>
<evidence type="ECO:0000313" key="4">
    <source>
        <dbReference type="Proteomes" id="UP000093898"/>
    </source>
</evidence>